<name>A0A0F5LN10_9HYPH</name>
<keyword evidence="7 11" id="KW-0799">Topoisomerase</keyword>
<evidence type="ECO:0000256" key="10">
    <source>
        <dbReference type="ARBA" id="ARBA00063644"/>
    </source>
</evidence>
<dbReference type="PANTHER" id="PTHR45866">
    <property type="entry name" value="DNA GYRASE/TOPOISOMERASE SUBUNIT B"/>
    <property type="match status" value="1"/>
</dbReference>
<dbReference type="EMBL" id="LAJF01000089">
    <property type="protein sequence ID" value="KKB83675.1"/>
    <property type="molecule type" value="Genomic_DNA"/>
</dbReference>
<proteinExistence type="inferred from homology"/>
<evidence type="ECO:0000259" key="13">
    <source>
        <dbReference type="PROSITE" id="PS50880"/>
    </source>
</evidence>
<keyword evidence="6" id="KW-0460">Magnesium</keyword>
<keyword evidence="8 11" id="KW-0238">DNA-binding</keyword>
<dbReference type="Gene3D" id="3.30.230.10">
    <property type="match status" value="1"/>
</dbReference>
<evidence type="ECO:0000256" key="9">
    <source>
        <dbReference type="ARBA" id="ARBA00023235"/>
    </source>
</evidence>
<dbReference type="Pfam" id="PF02518">
    <property type="entry name" value="HATPase_c"/>
    <property type="match status" value="1"/>
</dbReference>
<dbReference type="Pfam" id="PF01751">
    <property type="entry name" value="Toprim"/>
    <property type="match status" value="1"/>
</dbReference>
<dbReference type="Proteomes" id="UP000033608">
    <property type="component" value="Unassembled WGS sequence"/>
</dbReference>
<keyword evidence="5 11" id="KW-0067">ATP-binding</keyword>
<keyword evidence="4 11" id="KW-0547">Nucleotide-binding</keyword>
<reference evidence="14 16" key="1">
    <citation type="submission" date="2015-03" db="EMBL/GenBank/DDBJ databases">
        <authorList>
            <person name="Hassan Y.I."/>
            <person name="Lepp D."/>
            <person name="Zhou T."/>
        </authorList>
    </citation>
    <scope>NUCLEOTIDE SEQUENCE [LARGE SCALE GENOMIC DNA]</scope>
    <source>
        <strain evidence="14 16">DSM 17137</strain>
    </source>
</reference>
<dbReference type="FunFam" id="3.30.230.10:FF:000047">
    <property type="entry name" value="DNA topoisomerase 4 subunit B"/>
    <property type="match status" value="1"/>
</dbReference>
<comment type="similarity">
    <text evidence="11">Belongs to the type II topoisomerase family. ParE type 1 subfamily.</text>
</comment>
<dbReference type="InterPro" id="IPR001241">
    <property type="entry name" value="Topo_IIA"/>
</dbReference>
<dbReference type="SUPFAM" id="SSF55874">
    <property type="entry name" value="ATPase domain of HSP90 chaperone/DNA topoisomerase II/histidine kinase"/>
    <property type="match status" value="1"/>
</dbReference>
<dbReference type="InterPro" id="IPR002288">
    <property type="entry name" value="DNA_gyrase_B_C"/>
</dbReference>
<dbReference type="CDD" id="cd00822">
    <property type="entry name" value="TopoII_Trans_DNA_gyrase"/>
    <property type="match status" value="1"/>
</dbReference>
<dbReference type="SMART" id="SM00387">
    <property type="entry name" value="HATPase_c"/>
    <property type="match status" value="1"/>
</dbReference>
<feature type="binding site" evidence="11">
    <location>
        <position position="78"/>
    </location>
    <ligand>
        <name>ATP</name>
        <dbReference type="ChEBI" id="CHEBI:30616"/>
    </ligand>
</feature>
<evidence type="ECO:0000256" key="4">
    <source>
        <dbReference type="ARBA" id="ARBA00022741"/>
    </source>
</evidence>
<keyword evidence="16" id="KW-1185">Reference proteome</keyword>
<gene>
    <name evidence="11" type="primary">parE</name>
    <name evidence="15" type="ORF">SAMN02745223_01086</name>
    <name evidence="14" type="ORF">VW29_13275</name>
</gene>
<dbReference type="GO" id="GO:0003677">
    <property type="term" value="F:DNA binding"/>
    <property type="evidence" value="ECO:0007669"/>
    <property type="project" value="UniProtKB-UniRule"/>
</dbReference>
<dbReference type="PRINTS" id="PR00418">
    <property type="entry name" value="TPI2FAMILY"/>
</dbReference>
<dbReference type="InterPro" id="IPR013506">
    <property type="entry name" value="Topo_IIA_bsu_dom2"/>
</dbReference>
<feature type="binding site" evidence="11">
    <location>
        <position position="376"/>
    </location>
    <ligand>
        <name>ATP</name>
        <dbReference type="ChEBI" id="CHEBI:30616"/>
    </ligand>
</feature>
<evidence type="ECO:0000256" key="5">
    <source>
        <dbReference type="ARBA" id="ARBA00022840"/>
    </source>
</evidence>
<evidence type="ECO:0000313" key="14">
    <source>
        <dbReference type="EMBL" id="KKB83675.1"/>
    </source>
</evidence>
<dbReference type="PROSITE" id="PS50880">
    <property type="entry name" value="TOPRIM"/>
    <property type="match status" value="1"/>
</dbReference>
<dbReference type="EC" id="5.6.2.2" evidence="11"/>
<dbReference type="FunFam" id="3.30.565.10:FF:000002">
    <property type="entry name" value="DNA gyrase subunit B"/>
    <property type="match status" value="1"/>
</dbReference>
<evidence type="ECO:0000256" key="2">
    <source>
        <dbReference type="ARBA" id="ARBA00001946"/>
    </source>
</evidence>
<feature type="region of interest" description="Disordered" evidence="12">
    <location>
        <begin position="1"/>
        <end position="39"/>
    </location>
</feature>
<dbReference type="Gene3D" id="3.30.565.10">
    <property type="entry name" value="Histidine kinase-like ATPase, C-terminal domain"/>
    <property type="match status" value="1"/>
</dbReference>
<evidence type="ECO:0000256" key="12">
    <source>
        <dbReference type="SAM" id="MobiDB-lite"/>
    </source>
</evidence>
<dbReference type="SUPFAM" id="SSF56719">
    <property type="entry name" value="Type II DNA topoisomerase"/>
    <property type="match status" value="1"/>
</dbReference>
<dbReference type="InterPro" id="IPR014721">
    <property type="entry name" value="Ribsml_uS5_D2-typ_fold_subgr"/>
</dbReference>
<dbReference type="GO" id="GO:0003918">
    <property type="term" value="F:DNA topoisomerase type II (double strand cut, ATP-hydrolyzing) activity"/>
    <property type="evidence" value="ECO:0007669"/>
    <property type="project" value="UniProtKB-UniRule"/>
</dbReference>
<keyword evidence="3" id="KW-0479">Metal-binding</keyword>
<evidence type="ECO:0000256" key="1">
    <source>
        <dbReference type="ARBA" id="ARBA00000185"/>
    </source>
</evidence>
<dbReference type="STRING" id="1121477.SAMN02745223_01086"/>
<dbReference type="RefSeq" id="WP_046135752.1">
    <property type="nucleotide sequence ID" value="NZ_FQVC01000002.1"/>
</dbReference>
<dbReference type="InterPro" id="IPR003594">
    <property type="entry name" value="HATPase_dom"/>
</dbReference>
<evidence type="ECO:0000256" key="8">
    <source>
        <dbReference type="ARBA" id="ARBA00023125"/>
    </source>
</evidence>
<dbReference type="Pfam" id="PF00204">
    <property type="entry name" value="DNA_gyraseB"/>
    <property type="match status" value="1"/>
</dbReference>
<dbReference type="InterPro" id="IPR013760">
    <property type="entry name" value="Topo_IIA-like_dom_sf"/>
</dbReference>
<evidence type="ECO:0000313" key="17">
    <source>
        <dbReference type="Proteomes" id="UP000184533"/>
    </source>
</evidence>
<dbReference type="SMART" id="SM00433">
    <property type="entry name" value="TOP2c"/>
    <property type="match status" value="1"/>
</dbReference>
<evidence type="ECO:0000313" key="16">
    <source>
        <dbReference type="Proteomes" id="UP000033608"/>
    </source>
</evidence>
<protein>
    <recommendedName>
        <fullName evidence="11">DNA topoisomerase 4 subunit B</fullName>
        <ecNumber evidence="11">5.6.2.2</ecNumber>
    </recommendedName>
    <alternativeName>
        <fullName evidence="11">Topoisomerase IV subunit B</fullName>
    </alternativeName>
</protein>
<evidence type="ECO:0000256" key="11">
    <source>
        <dbReference type="HAMAP-Rule" id="MF_00938"/>
    </source>
</evidence>
<dbReference type="InterPro" id="IPR018522">
    <property type="entry name" value="TopoIIA_CS"/>
</dbReference>
<dbReference type="GO" id="GO:0046872">
    <property type="term" value="F:metal ion binding"/>
    <property type="evidence" value="ECO:0007669"/>
    <property type="project" value="UniProtKB-KW"/>
</dbReference>
<feature type="site" description="Interaction with DNA" evidence="11">
    <location>
        <position position="490"/>
    </location>
</feature>
<feature type="binding site" evidence="11">
    <location>
        <position position="38"/>
    </location>
    <ligand>
        <name>ATP</name>
        <dbReference type="ChEBI" id="CHEBI:30616"/>
    </ligand>
</feature>
<dbReference type="GO" id="GO:0005694">
    <property type="term" value="C:chromosome"/>
    <property type="evidence" value="ECO:0007669"/>
    <property type="project" value="InterPro"/>
</dbReference>
<dbReference type="FunFam" id="3.40.50.670:FF:000006">
    <property type="entry name" value="DNA topoisomerase (ATP-hydrolyzing)"/>
    <property type="match status" value="1"/>
</dbReference>
<dbReference type="GO" id="GO:0007059">
    <property type="term" value="P:chromosome segregation"/>
    <property type="evidence" value="ECO:0007669"/>
    <property type="project" value="UniProtKB-UniRule"/>
</dbReference>
<comment type="catalytic activity">
    <reaction evidence="1 11">
        <text>ATP-dependent breakage, passage and rejoining of double-stranded DNA.</text>
        <dbReference type="EC" id="5.6.2.2"/>
    </reaction>
</comment>
<dbReference type="OrthoDB" id="9802808at2"/>
<dbReference type="Pfam" id="PF00986">
    <property type="entry name" value="DNA_gyraseB_C"/>
    <property type="match status" value="1"/>
</dbReference>
<dbReference type="AlphaFoldDB" id="A0A0F5LN10"/>
<dbReference type="HAMAP" id="MF_00938">
    <property type="entry name" value="ParE_type1"/>
    <property type="match status" value="1"/>
</dbReference>
<evidence type="ECO:0000256" key="7">
    <source>
        <dbReference type="ARBA" id="ARBA00023029"/>
    </source>
</evidence>
<dbReference type="PRINTS" id="PR01098">
    <property type="entry name" value="TOPISMRASE4B"/>
</dbReference>
<dbReference type="NCBIfam" id="TIGR01055">
    <property type="entry name" value="parE_Gneg"/>
    <property type="match status" value="1"/>
</dbReference>
<feature type="site" description="Interaction with DNA" evidence="11">
    <location>
        <position position="542"/>
    </location>
</feature>
<evidence type="ECO:0000256" key="6">
    <source>
        <dbReference type="ARBA" id="ARBA00022842"/>
    </source>
</evidence>
<dbReference type="InterPro" id="IPR020568">
    <property type="entry name" value="Ribosomal_Su5_D2-typ_SF"/>
</dbReference>
<dbReference type="PROSITE" id="PS00177">
    <property type="entry name" value="TOPOISOMERASE_II"/>
    <property type="match status" value="1"/>
</dbReference>
<sequence>MSQADDLFGGDPAPIRPQPEVEPTKPASRANAPTQGSYSAADIEVLEGLEPVRRRPGMYIGGTDINALHHLFAEVIDNSMDEAIAGHASRIEVHLGEDGYLTISDNGRGIPVENHPKYPGRSTLEIVHTVLHAGGKFDSKAYETSGGLHGVGISVVNALSDEMIVEVAREQQLYRLTFSRGKPVGEIEKLGRINNRRGTTTRFHPDPQIFGETAKFSAIRLFKMTRAKAYLFGGVELRWSCDESMASDDAPARAVFHYPDGLRDFMAARIEGETRIVDEIFSGQHGKPGTHGATEWAIAWTLGDGGVSSYCNTVPTPDGGTHETGLRAAILRGLKNYAELTKNKAAAVLTAEDVFAHCSAMLSVFVREPEFVGQTKDKLASGEATRIVDTALRDAFDHWLAASPNQAGKLLDWAIDRAEERLRRRKEKEIDRASATRKLRLPGKLADCTQGAAQGAELFIVEGDSAGGSAKQARSRASQAVLPLRGKILNVAGASREKMAASQLIADLIQALGCGTRDRYREDDLRYDKIIIMTDADVDGAHIASLLMTFFFQEMPKLIDGGHLYLALPPLYRLSQGPKTLYARDDAHKDELMETEFTGKGKVDITRFKGLGEMPFAHLRETTMSPKTRTLLQVKILDELEITKWSVDRLMGTKPEARFDFIQENAAFVTDLDI</sequence>
<dbReference type="Gene3D" id="3.40.50.670">
    <property type="match status" value="1"/>
</dbReference>
<dbReference type="PATRIC" id="fig|1121477.3.peg.3812"/>
<comment type="subunit">
    <text evidence="10 11">Heterotetramer composed of ParC and ParE.</text>
</comment>
<evidence type="ECO:0000313" key="15">
    <source>
        <dbReference type="EMBL" id="SHE75141.1"/>
    </source>
</evidence>
<comment type="function">
    <text evidence="11">Topoisomerase IV is essential for chromosome segregation. It relaxes supercoiled DNA. Performs the decatenation events required during the replication of a circular DNA molecule.</text>
</comment>
<dbReference type="Proteomes" id="UP000184533">
    <property type="component" value="Unassembled WGS sequence"/>
</dbReference>
<evidence type="ECO:0000256" key="3">
    <source>
        <dbReference type="ARBA" id="ARBA00022723"/>
    </source>
</evidence>
<accession>A0A0F5LN10</accession>
<dbReference type="InterPro" id="IPR036890">
    <property type="entry name" value="HATPase_C_sf"/>
</dbReference>
<feature type="binding site" evidence="11">
    <location>
        <begin position="147"/>
        <end position="153"/>
    </location>
    <ligand>
        <name>ATP</name>
        <dbReference type="ChEBI" id="CHEBI:30616"/>
    </ligand>
</feature>
<feature type="binding site" evidence="11">
    <location>
        <position position="105"/>
    </location>
    <ligand>
        <name>ATP</name>
        <dbReference type="ChEBI" id="CHEBI:30616"/>
    </ligand>
</feature>
<dbReference type="GO" id="GO:0006265">
    <property type="term" value="P:DNA topological change"/>
    <property type="evidence" value="ECO:0007669"/>
    <property type="project" value="UniProtKB-UniRule"/>
</dbReference>
<comment type="cofactor">
    <cofactor evidence="2">
        <name>Mg(2+)</name>
        <dbReference type="ChEBI" id="CHEBI:18420"/>
    </cofactor>
</comment>
<dbReference type="GO" id="GO:0005524">
    <property type="term" value="F:ATP binding"/>
    <property type="evidence" value="ECO:0007669"/>
    <property type="project" value="UniProtKB-UniRule"/>
</dbReference>
<dbReference type="InterPro" id="IPR013759">
    <property type="entry name" value="Topo_IIA_B_C"/>
</dbReference>
<dbReference type="EMBL" id="FQVC01000002">
    <property type="protein sequence ID" value="SHE75141.1"/>
    <property type="molecule type" value="Genomic_DNA"/>
</dbReference>
<feature type="domain" description="Toprim" evidence="13">
    <location>
        <begin position="456"/>
        <end position="570"/>
    </location>
</feature>
<keyword evidence="9 11" id="KW-0413">Isomerase</keyword>
<dbReference type="PANTHER" id="PTHR45866:SF4">
    <property type="entry name" value="DNA TOPOISOMERASE 4 SUBUNIT B"/>
    <property type="match status" value="1"/>
</dbReference>
<dbReference type="InterPro" id="IPR006171">
    <property type="entry name" value="TOPRIM_dom"/>
</dbReference>
<dbReference type="InterPro" id="IPR005737">
    <property type="entry name" value="TopoIV_B_Gneg"/>
</dbReference>
<dbReference type="SUPFAM" id="SSF54211">
    <property type="entry name" value="Ribosomal protein S5 domain 2-like"/>
    <property type="match status" value="1"/>
</dbReference>
<reference evidence="15 17" key="2">
    <citation type="submission" date="2016-11" db="EMBL/GenBank/DDBJ databases">
        <authorList>
            <person name="Jaros S."/>
            <person name="Januszkiewicz K."/>
            <person name="Wedrychowicz H."/>
        </authorList>
    </citation>
    <scope>NUCLEOTIDE SEQUENCE [LARGE SCALE GENOMIC DNA]</scope>
    <source>
        <strain evidence="15 17">DSM 17137</strain>
    </source>
</reference>
<dbReference type="CDD" id="cd16928">
    <property type="entry name" value="HATPase_GyrB-like"/>
    <property type="match status" value="1"/>
</dbReference>
<organism evidence="14 16">
    <name type="scientific">Devosia limi DSM 17137</name>
    <dbReference type="NCBI Taxonomy" id="1121477"/>
    <lineage>
        <taxon>Bacteria</taxon>
        <taxon>Pseudomonadati</taxon>
        <taxon>Pseudomonadota</taxon>
        <taxon>Alphaproteobacteria</taxon>
        <taxon>Hyphomicrobiales</taxon>
        <taxon>Devosiaceae</taxon>
        <taxon>Devosia</taxon>
    </lineage>
</organism>
<feature type="site" description="Interaction with DNA" evidence="11">
    <location>
        <position position="658"/>
    </location>
</feature>